<dbReference type="Pfam" id="PF05625">
    <property type="entry name" value="PAXNEB"/>
    <property type="match status" value="1"/>
</dbReference>
<accession>A0A9W9AMC2</accession>
<feature type="compositionally biased region" description="Basic residues" evidence="9">
    <location>
        <begin position="442"/>
        <end position="451"/>
    </location>
</feature>
<sequence length="463" mass="50402">MSSFKRKSATSSKTQVLPGTRPSPGSISTTITSTGIPSLDDILGGGLPLSCSLVVAAPDPHSSYGELVQKTFVSQGLACKQDVLVVGGNQDALDWVKGCMWFRSSTSSSEESTEDQKPNDEEQKIKIAWRYEQMKQFQTTVESASNSEEFCRTFDLTTRVPSSTIEKALKDGKLMICDVLDTFGTIPSSKSNPLVQKVLVCIEEALSQRSSKMSNTPLRICILRLGSYAWGDLRSQDILLFLYNLRSLLRRNPLACASISLDSCVSTDAWGVPGWIQKLGWMCDSLITLDAFTTNPSLSTLFPSHHGMVRIHTLPSPHTLLPPSDRFSTLRGLSASAAEGGNSSGENNLAFKCTRKRLIFETMHLDVEGGVGERRTTPAPTTTVLDNGSHVSTVPVSKTAVASIEVKVELEPLPEVKAGSNELSSYDNIGTSVVEEAQAPKPRLKKSKKTVAFRSDRPDLYDF</sequence>
<dbReference type="Proteomes" id="UP001150266">
    <property type="component" value="Unassembled WGS sequence"/>
</dbReference>
<feature type="region of interest" description="Disordered" evidence="9">
    <location>
        <begin position="1"/>
        <end position="32"/>
    </location>
</feature>
<evidence type="ECO:0000256" key="3">
    <source>
        <dbReference type="ARBA" id="ARBA00005043"/>
    </source>
</evidence>
<feature type="compositionally biased region" description="Basic and acidic residues" evidence="9">
    <location>
        <begin position="454"/>
        <end position="463"/>
    </location>
</feature>
<dbReference type="GO" id="GO:0008023">
    <property type="term" value="C:transcription elongation factor complex"/>
    <property type="evidence" value="ECO:0007669"/>
    <property type="project" value="TreeGrafter"/>
</dbReference>
<dbReference type="AlphaFoldDB" id="A0A9W9AMC2"/>
<dbReference type="InterPro" id="IPR027417">
    <property type="entry name" value="P-loop_NTPase"/>
</dbReference>
<protein>
    <recommendedName>
        <fullName evidence="5">Elongator complex protein 4</fullName>
    </recommendedName>
</protein>
<dbReference type="GO" id="GO:0033588">
    <property type="term" value="C:elongator holoenzyme complex"/>
    <property type="evidence" value="ECO:0007669"/>
    <property type="project" value="InterPro"/>
</dbReference>
<evidence type="ECO:0000256" key="9">
    <source>
        <dbReference type="SAM" id="MobiDB-lite"/>
    </source>
</evidence>
<evidence type="ECO:0000256" key="2">
    <source>
        <dbReference type="ARBA" id="ARBA00004496"/>
    </source>
</evidence>
<keyword evidence="6" id="KW-0963">Cytoplasm</keyword>
<keyword evidence="11" id="KW-1185">Reference proteome</keyword>
<name>A0A9W9AMC2_9AGAR</name>
<comment type="similarity">
    <text evidence="4">Belongs to the ELP4 family.</text>
</comment>
<dbReference type="InterPro" id="IPR008728">
    <property type="entry name" value="Elongator_complex_protein_4"/>
</dbReference>
<proteinExistence type="inferred from homology"/>
<evidence type="ECO:0000256" key="7">
    <source>
        <dbReference type="ARBA" id="ARBA00022694"/>
    </source>
</evidence>
<evidence type="ECO:0000313" key="11">
    <source>
        <dbReference type="Proteomes" id="UP001150266"/>
    </source>
</evidence>
<dbReference type="EMBL" id="JAOTPV010000003">
    <property type="protein sequence ID" value="KAJ4486367.1"/>
    <property type="molecule type" value="Genomic_DNA"/>
</dbReference>
<reference evidence="10" key="1">
    <citation type="submission" date="2022-08" db="EMBL/GenBank/DDBJ databases">
        <title>A Global Phylogenomic Analysis of the Shiitake Genus Lentinula.</title>
        <authorList>
            <consortium name="DOE Joint Genome Institute"/>
            <person name="Sierra-Patev S."/>
            <person name="Min B."/>
            <person name="Naranjo-Ortiz M."/>
            <person name="Looney B."/>
            <person name="Konkel Z."/>
            <person name="Slot J.C."/>
            <person name="Sakamoto Y."/>
            <person name="Steenwyk J.L."/>
            <person name="Rokas A."/>
            <person name="Carro J."/>
            <person name="Camarero S."/>
            <person name="Ferreira P."/>
            <person name="Molpeceres G."/>
            <person name="Ruiz-Duenas F.J."/>
            <person name="Serrano A."/>
            <person name="Henrissat B."/>
            <person name="Drula E."/>
            <person name="Hughes K.W."/>
            <person name="Mata J.L."/>
            <person name="Ishikawa N.K."/>
            <person name="Vargas-Isla R."/>
            <person name="Ushijima S."/>
            <person name="Smith C.A."/>
            <person name="Ahrendt S."/>
            <person name="Andreopoulos W."/>
            <person name="He G."/>
            <person name="Labutti K."/>
            <person name="Lipzen A."/>
            <person name="Ng V."/>
            <person name="Riley R."/>
            <person name="Sandor L."/>
            <person name="Barry K."/>
            <person name="Martinez A.T."/>
            <person name="Xiao Y."/>
            <person name="Gibbons J.G."/>
            <person name="Terashima K."/>
            <person name="Grigoriev I.V."/>
            <person name="Hibbett D.S."/>
        </authorList>
    </citation>
    <scope>NUCLEOTIDE SEQUENCE</scope>
    <source>
        <strain evidence="10">JLM2183</strain>
    </source>
</reference>
<feature type="compositionally biased region" description="Low complexity" evidence="9">
    <location>
        <begin position="18"/>
        <end position="32"/>
    </location>
</feature>
<comment type="caution">
    <text evidence="10">The sequence shown here is derived from an EMBL/GenBank/DDBJ whole genome shotgun (WGS) entry which is preliminary data.</text>
</comment>
<evidence type="ECO:0000256" key="8">
    <source>
        <dbReference type="ARBA" id="ARBA00023242"/>
    </source>
</evidence>
<dbReference type="PANTHER" id="PTHR12896">
    <property type="entry name" value="PAX6 NEIGHBOR PROTEIN PAXNEB"/>
    <property type="match status" value="1"/>
</dbReference>
<organism evidence="10 11">
    <name type="scientific">Lentinula aciculospora</name>
    <dbReference type="NCBI Taxonomy" id="153920"/>
    <lineage>
        <taxon>Eukaryota</taxon>
        <taxon>Fungi</taxon>
        <taxon>Dikarya</taxon>
        <taxon>Basidiomycota</taxon>
        <taxon>Agaricomycotina</taxon>
        <taxon>Agaricomycetes</taxon>
        <taxon>Agaricomycetidae</taxon>
        <taxon>Agaricales</taxon>
        <taxon>Marasmiineae</taxon>
        <taxon>Omphalotaceae</taxon>
        <taxon>Lentinula</taxon>
    </lineage>
</organism>
<evidence type="ECO:0000256" key="5">
    <source>
        <dbReference type="ARBA" id="ARBA00020265"/>
    </source>
</evidence>
<evidence type="ECO:0000256" key="1">
    <source>
        <dbReference type="ARBA" id="ARBA00004123"/>
    </source>
</evidence>
<comment type="pathway">
    <text evidence="3">tRNA modification; 5-methoxycarbonylmethyl-2-thiouridine-tRNA biosynthesis.</text>
</comment>
<gene>
    <name evidence="10" type="ORF">J3R30DRAFT_3821210</name>
</gene>
<keyword evidence="8" id="KW-0539">Nucleus</keyword>
<dbReference type="PANTHER" id="PTHR12896:SF1">
    <property type="entry name" value="ELONGATOR COMPLEX PROTEIN 4"/>
    <property type="match status" value="1"/>
</dbReference>
<dbReference type="Gene3D" id="3.40.50.300">
    <property type="entry name" value="P-loop containing nucleotide triphosphate hydrolases"/>
    <property type="match status" value="1"/>
</dbReference>
<comment type="subcellular location">
    <subcellularLocation>
        <location evidence="2">Cytoplasm</location>
    </subcellularLocation>
    <subcellularLocation>
        <location evidence="1">Nucleus</location>
    </subcellularLocation>
</comment>
<dbReference type="CDD" id="cd19494">
    <property type="entry name" value="Elp4"/>
    <property type="match status" value="1"/>
</dbReference>
<dbReference type="OrthoDB" id="289162at2759"/>
<dbReference type="GO" id="GO:0002098">
    <property type="term" value="P:tRNA wobble uridine modification"/>
    <property type="evidence" value="ECO:0007669"/>
    <property type="project" value="InterPro"/>
</dbReference>
<evidence type="ECO:0000256" key="4">
    <source>
        <dbReference type="ARBA" id="ARBA00007573"/>
    </source>
</evidence>
<keyword evidence="7" id="KW-0819">tRNA processing</keyword>
<evidence type="ECO:0000313" key="10">
    <source>
        <dbReference type="EMBL" id="KAJ4486367.1"/>
    </source>
</evidence>
<dbReference type="GO" id="GO:0005737">
    <property type="term" value="C:cytoplasm"/>
    <property type="evidence" value="ECO:0007669"/>
    <property type="project" value="UniProtKB-SubCell"/>
</dbReference>
<evidence type="ECO:0000256" key="6">
    <source>
        <dbReference type="ARBA" id="ARBA00022490"/>
    </source>
</evidence>
<feature type="region of interest" description="Disordered" evidence="9">
    <location>
        <begin position="437"/>
        <end position="463"/>
    </location>
</feature>